<dbReference type="GO" id="GO:0004222">
    <property type="term" value="F:metalloendopeptidase activity"/>
    <property type="evidence" value="ECO:0007669"/>
    <property type="project" value="UniProtKB-EC"/>
</dbReference>
<evidence type="ECO:0000259" key="15">
    <source>
        <dbReference type="Pfam" id="PF08453"/>
    </source>
</evidence>
<keyword evidence="11" id="KW-0482">Metalloprotease</keyword>
<evidence type="ECO:0000256" key="1">
    <source>
        <dbReference type="ARBA" id="ARBA00000424"/>
    </source>
</evidence>
<keyword evidence="10" id="KW-0862">Zinc</keyword>
<evidence type="ECO:0000256" key="2">
    <source>
        <dbReference type="ARBA" id="ARBA00001947"/>
    </source>
</evidence>
<feature type="domain" description="Peptidase C-terminal archaeal/bacterial" evidence="14">
    <location>
        <begin position="722"/>
        <end position="785"/>
    </location>
</feature>
<evidence type="ECO:0000256" key="11">
    <source>
        <dbReference type="ARBA" id="ARBA00023049"/>
    </source>
</evidence>
<feature type="active site" evidence="13">
    <location>
        <position position="556"/>
    </location>
</feature>
<keyword evidence="12" id="KW-0865">Zymogen</keyword>
<evidence type="ECO:0000313" key="17">
    <source>
        <dbReference type="Proteomes" id="UP000283077"/>
    </source>
</evidence>
<evidence type="ECO:0000256" key="10">
    <source>
        <dbReference type="ARBA" id="ARBA00022833"/>
    </source>
</evidence>
<dbReference type="Pfam" id="PF04151">
    <property type="entry name" value="PPC"/>
    <property type="match status" value="1"/>
</dbReference>
<dbReference type="GO" id="GO:0008270">
    <property type="term" value="F:zinc ion binding"/>
    <property type="evidence" value="ECO:0007669"/>
    <property type="project" value="InterPro"/>
</dbReference>
<comment type="catalytic activity">
    <reaction evidence="1">
        <text>Digestion of native collagen in the triple helical region at Xaa-|-Gly bonds. With synthetic peptides, a preference is shown for Gly at P3 and P1', Pro and Ala at P2 and P2', and hydroxyproline, Ala or Arg at P3'.</text>
        <dbReference type="EC" id="3.4.24.3"/>
    </reaction>
</comment>
<keyword evidence="5" id="KW-0964">Secreted</keyword>
<dbReference type="InterPro" id="IPR013661">
    <property type="entry name" value="Peptidase_M9_N_dom"/>
</dbReference>
<evidence type="ECO:0000259" key="14">
    <source>
        <dbReference type="Pfam" id="PF04151"/>
    </source>
</evidence>
<evidence type="ECO:0000256" key="6">
    <source>
        <dbReference type="ARBA" id="ARBA00022670"/>
    </source>
</evidence>
<evidence type="ECO:0000256" key="9">
    <source>
        <dbReference type="ARBA" id="ARBA00022801"/>
    </source>
</evidence>
<feature type="domain" description="Peptidase M9 collagenase N-terminal" evidence="15">
    <location>
        <begin position="158"/>
        <end position="334"/>
    </location>
</feature>
<evidence type="ECO:0000256" key="12">
    <source>
        <dbReference type="ARBA" id="ARBA00023145"/>
    </source>
</evidence>
<dbReference type="EMBL" id="SACS01000017">
    <property type="protein sequence ID" value="RVU34529.1"/>
    <property type="molecule type" value="Genomic_DNA"/>
</dbReference>
<keyword evidence="17" id="KW-1185">Reference proteome</keyword>
<sequence>MTYNYNLSQEHDMQKNINARQQSQSAALTPCLLTMAVSLALFSPQMLAAENRQLQPPQTQQQSQQLVQQYKQQTSQQVSSFTAVVQHQRHQIPQHHQWVPKSKTQPAVINAPVEPKPEHLQQPVQDEESFFRAHSHSQQLLAEQAQAADECATAVSGYGSKSGQALVDHILATPNHCINDLFNGEPNSIAAFSASKMTFVANATASLATSYNASGSEVTLGKLYYFLRAGFFVQYYNDTLIPDYPTAVKTAVRAALDNLFSNPVFYQNSSLNGRNIQDALTLVDSAGENSRYLYVVKEWLQRWNSSYAADWDMRGAVNQIFTILFRGHQDSAFVAATANDTVLINRLGNFARQSWMIGTQASFLQENAAAELARFLQYPTAAIHIDVKTHVSAILSQYSMSGNGSAVWLRVAAAVDYYGQCATYNICGFQEQLEQQVLAQQHACSGSMKFRAQEMTSAELADSCNAVTAQETFFHQFLRTNQQPVAEDLNSNLEMVVFDSSADYGQYAGLFFGIDTNNGGMYLEGNPASATNQARFIAYEAEWLRPEFHVWNLTHEMVHYLDGRFNLEGDFGAAKVDTHKTVWWIEGLAEYVSKKNRNDTAITMARTKQFKLSEILANNYSSGQDRVYRWGYLAVRFMFETQPATVTSLLAHFREGDYDTYLSAINAIGTSLDSQWSTWLGNVQSNDTVPQVTIGQTGNGAALVNGQAKTGLGAAQGSWLQYYIDVPANQAKLVVAQNGGSGDADLYLNHGSQPTLQSYSCRPYVDGNTETCTVNNPAAGRWYVGSYAYANFSNLSLTATHTPSPPQPDACANQAPVDYISVQAGQMYCVVAGNDGYTYFYYYNNVANARLKFNLYGPTTGNADLYFSALNWPTNSSYQQRSENNDSTEQILTNPLPVGWSYIGVKGNPTKGQTTLVVSLQ</sequence>
<evidence type="ECO:0000256" key="3">
    <source>
        <dbReference type="ARBA" id="ARBA00004613"/>
    </source>
</evidence>
<evidence type="ECO:0000256" key="13">
    <source>
        <dbReference type="PIRSR" id="PIRSR602169-1"/>
    </source>
</evidence>
<accession>A0A437QJ14</accession>
<evidence type="ECO:0000256" key="7">
    <source>
        <dbReference type="ARBA" id="ARBA00022723"/>
    </source>
</evidence>
<evidence type="ECO:0000256" key="5">
    <source>
        <dbReference type="ARBA" id="ARBA00022525"/>
    </source>
</evidence>
<dbReference type="Gene3D" id="2.60.120.380">
    <property type="match status" value="2"/>
</dbReference>
<dbReference type="Proteomes" id="UP000283077">
    <property type="component" value="Unassembled WGS sequence"/>
</dbReference>
<dbReference type="EC" id="3.4.24.3" evidence="4"/>
<evidence type="ECO:0000256" key="8">
    <source>
        <dbReference type="ARBA" id="ARBA00022729"/>
    </source>
</evidence>
<evidence type="ECO:0000256" key="4">
    <source>
        <dbReference type="ARBA" id="ARBA00012653"/>
    </source>
</evidence>
<dbReference type="InterPro" id="IPR002169">
    <property type="entry name" value="Peptidase_M9A/M9B"/>
</dbReference>
<dbReference type="GO" id="GO:0006508">
    <property type="term" value="P:proteolysis"/>
    <property type="evidence" value="ECO:0007669"/>
    <property type="project" value="UniProtKB-KW"/>
</dbReference>
<protein>
    <recommendedName>
        <fullName evidence="4">microbial collagenase</fullName>
        <ecNumber evidence="4">3.4.24.3</ecNumber>
    </recommendedName>
</protein>
<organism evidence="16 17">
    <name type="scientific">Rheinheimera riviphila</name>
    <dbReference type="NCBI Taxonomy" id="1834037"/>
    <lineage>
        <taxon>Bacteria</taxon>
        <taxon>Pseudomonadati</taxon>
        <taxon>Pseudomonadota</taxon>
        <taxon>Gammaproteobacteria</taxon>
        <taxon>Chromatiales</taxon>
        <taxon>Chromatiaceae</taxon>
        <taxon>Rheinheimera</taxon>
    </lineage>
</organism>
<comment type="caution">
    <text evidence="16">The sequence shown here is derived from an EMBL/GenBank/DDBJ whole genome shotgun (WGS) entry which is preliminary data.</text>
</comment>
<comment type="subcellular location">
    <subcellularLocation>
        <location evidence="3">Secreted</location>
    </subcellularLocation>
</comment>
<keyword evidence="8" id="KW-0732">Signal</keyword>
<dbReference type="AlphaFoldDB" id="A0A437QJ14"/>
<dbReference type="Pfam" id="PF01752">
    <property type="entry name" value="Peptidase_M9"/>
    <property type="match status" value="1"/>
</dbReference>
<dbReference type="InterPro" id="IPR007280">
    <property type="entry name" value="Peptidase_C_arc/bac"/>
</dbReference>
<comment type="cofactor">
    <cofactor evidence="2">
        <name>Zn(2+)</name>
        <dbReference type="ChEBI" id="CHEBI:29105"/>
    </cofactor>
</comment>
<evidence type="ECO:0000313" key="16">
    <source>
        <dbReference type="EMBL" id="RVU34529.1"/>
    </source>
</evidence>
<dbReference type="Gene3D" id="3.40.30.160">
    <property type="entry name" value="Collagenase ColT, N-terminal domain"/>
    <property type="match status" value="1"/>
</dbReference>
<dbReference type="Gene3D" id="1.10.390.20">
    <property type="match status" value="1"/>
</dbReference>
<keyword evidence="6" id="KW-0645">Protease</keyword>
<dbReference type="OrthoDB" id="9802683at2"/>
<keyword evidence="7" id="KW-0479">Metal-binding</keyword>
<reference evidence="16 17" key="1">
    <citation type="submission" date="2019-01" db="EMBL/GenBank/DDBJ databases">
        <authorList>
            <person name="Chen W.-M."/>
        </authorList>
    </citation>
    <scope>NUCLEOTIDE SEQUENCE [LARGE SCALE GENOMIC DNA]</scope>
    <source>
        <strain evidence="16 17">KYPC3</strain>
    </source>
</reference>
<name>A0A437QJ14_9GAMM</name>
<gene>
    <name evidence="16" type="ORF">EOE67_14890</name>
</gene>
<keyword evidence="9" id="KW-0378">Hydrolase</keyword>
<dbReference type="GO" id="GO:0005576">
    <property type="term" value="C:extracellular region"/>
    <property type="evidence" value="ECO:0007669"/>
    <property type="project" value="UniProtKB-SubCell"/>
</dbReference>
<dbReference type="PRINTS" id="PR00931">
    <property type="entry name" value="MICOLLPTASE"/>
</dbReference>
<proteinExistence type="predicted"/>
<dbReference type="Pfam" id="PF08453">
    <property type="entry name" value="Peptidase_M9_N"/>
    <property type="match status" value="1"/>
</dbReference>